<keyword evidence="4" id="KW-1185">Reference proteome</keyword>
<feature type="coiled-coil region" evidence="1">
    <location>
        <begin position="1596"/>
        <end position="1623"/>
    </location>
</feature>
<dbReference type="Proteomes" id="UP000054408">
    <property type="component" value="Unassembled WGS sequence"/>
</dbReference>
<keyword evidence="1" id="KW-0175">Coiled coil</keyword>
<evidence type="ECO:0000313" key="4">
    <source>
        <dbReference type="Proteomes" id="UP000054408"/>
    </source>
</evidence>
<evidence type="ECO:0000256" key="1">
    <source>
        <dbReference type="SAM" id="Coils"/>
    </source>
</evidence>
<feature type="compositionally biased region" description="Low complexity" evidence="2">
    <location>
        <begin position="2040"/>
        <end position="2053"/>
    </location>
</feature>
<reference evidence="3 4" key="1">
    <citation type="submission" date="2010-05" db="EMBL/GenBank/DDBJ databases">
        <title>The Genome Sequence of Thecamonas trahens ATCC 50062.</title>
        <authorList>
            <consortium name="The Broad Institute Genome Sequencing Platform"/>
            <person name="Russ C."/>
            <person name="Cuomo C."/>
            <person name="Shea T."/>
            <person name="Young S.K."/>
            <person name="Zeng Q."/>
            <person name="Koehrsen M."/>
            <person name="Haas B."/>
            <person name="Borodovsky M."/>
            <person name="Guigo R."/>
            <person name="Alvarado L."/>
            <person name="Berlin A."/>
            <person name="Bochicchio J."/>
            <person name="Borenstein D."/>
            <person name="Chapman S."/>
            <person name="Chen Z."/>
            <person name="Freedman E."/>
            <person name="Gellesch M."/>
            <person name="Goldberg J."/>
            <person name="Griggs A."/>
            <person name="Gujja S."/>
            <person name="Heilman E."/>
            <person name="Heiman D."/>
            <person name="Hepburn T."/>
            <person name="Howarth C."/>
            <person name="Jen D."/>
            <person name="Larson L."/>
            <person name="Mehta T."/>
            <person name="Park D."/>
            <person name="Pearson M."/>
            <person name="Roberts A."/>
            <person name="Saif S."/>
            <person name="Shenoy N."/>
            <person name="Sisk P."/>
            <person name="Stolte C."/>
            <person name="Sykes S."/>
            <person name="Thomson T."/>
            <person name="Walk T."/>
            <person name="White J."/>
            <person name="Yandava C."/>
            <person name="Burger G."/>
            <person name="Gray M.W."/>
            <person name="Holland P.W.H."/>
            <person name="King N."/>
            <person name="Lang F.B.F."/>
            <person name="Roger A.J."/>
            <person name="Ruiz-Trillo I."/>
            <person name="Lander E."/>
            <person name="Nusbaum C."/>
        </authorList>
    </citation>
    <scope>NUCLEOTIDE SEQUENCE [LARGE SCALE GENOMIC DNA]</scope>
    <source>
        <strain evidence="3 4">ATCC 50062</strain>
    </source>
</reference>
<proteinExistence type="predicted"/>
<feature type="region of interest" description="Disordered" evidence="2">
    <location>
        <begin position="2095"/>
        <end position="2168"/>
    </location>
</feature>
<gene>
    <name evidence="3" type="ORF">AMSG_02786</name>
</gene>
<dbReference type="PANTHER" id="PTHR45615">
    <property type="entry name" value="MYOSIN HEAVY CHAIN, NON-MUSCLE"/>
    <property type="match status" value="1"/>
</dbReference>
<accession>A0A0L0D1U9</accession>
<dbReference type="GeneID" id="25562438"/>
<feature type="coiled-coil region" evidence="1">
    <location>
        <begin position="1753"/>
        <end position="1780"/>
    </location>
</feature>
<feature type="region of interest" description="Disordered" evidence="2">
    <location>
        <begin position="2038"/>
        <end position="2067"/>
    </location>
</feature>
<sequence>MLLETTTENASFEWVAWSTDLSPNNPQRLRDGLATLSHLSPSLLLRSASSVTVRPTGGYLTPPRSASASMRSSPVTPSSPLVLTAEEARLVEDSKATPASDRKDVFTDSFVMFRTTPPANWTPPENASYSPSRAASASRLAHAGSPSAAKRLLFEIDEVEPETEASSSSRAPAAGEVDEWRTKHAQAEADIAALTARNRELARELARLRETASDAAALVATRTELDALVEARNEWRASAEAAKARADEASARASAAEADAETHAVNLGKVLEIQAKQLETIQSLEAELAAAKSFGRTVATRVAAAGVGGDDAEPLGHLVASLTSDPDALADFISSAITLQGAYANLQDYARSDCTGWTSVASYAVGLASGSAADVHVATPPTTPPRPARPLASATLPHRGFITPGAAGDDAARHASALEARSASLVALRGIQAALRERDGAVEALSAAAASDTTELAMERDTAVQLADELRGEARALRVRNDELQAALGDADERVEDSQAQCHELQTLVAELESRVAELMMRPTLEAYAAAEEAGATAGKLAEAARAEAQQARDAADDAASDARRRMEGMERTLVQLRAELDGAHESLDTLQAEHALCPEAKANLEVELERCSSSLTHSREQLAALEQAHKELEASHAAAMADALARGELDELVSALSTERDAAVASRVSAENEMARLQKVVDEQQAAHAQLEAASAAATAELRIQLESMDMALTAVRAVETSAVTSAYTDVREVLDKLARGLGSASKSDSALGEDQLSELDTKTGESEPGAQELTAALNLLHVGVGEAMTVLADKRSSLKSMMATLRASQTEHKQTMGDLERLTEAHTVLSGEYQVLEKKLSDMRVGMAEASKRGKALAAIADTSKAELVVVTAERDAALDAIAALEAEQTRVLSLEEQLAGIAEERDVVMAQLTELSATAVSREETVQSTQSELQTLQTQVTELRAELAEAEAQVAEVESMIEERDVAVAKLAEAEAQVAEVESLIEERDVAVAKLAEAEAQVTEVESLIEERDVAVAKLAEAEAQVAEVESLIEERDAAVAKLAEAEAQVAEVESLIEERDVAVAKLAEAEAQVAEVESLIEERDVAVAKLAEAEAQVTEVETLIEERDVAVAKLAEAEAQVAEVESLIEERDAAVAKLAEAEAQVAKVESLIIERDTVVAKLAEEEARTAELHAEIDVLGAQNDALSTELAAKTADVNALVADLESAVADSSAARISVAEMEVVRSQLEVTRAARDELADKVAELEEVTATVTAAESLAAELDAATRTRDELAAQLADVQAELDATSQQLSTVQAERDIAQSHLEMVQDDQSVADARAQETQELLATLANSLDEARFNLLDTLADADGDCAAEQVDAERSPSEGDAVQALAALLQVIGSLSSRVSTAEHAGSAELCARIDELEDQLAAAIAERDAIQSSVAHLAHWLNDDASVGQAGPPGGVGLPAGTGPWHPLDLEAEAELEAFSAAVRGLVAELDVAKSPSEAGSGSGPGFEPTYSFTLLNSLVFSAERRAGSPLPVVTLRDDSPVAGLVSAARDLHGAVLTLIKEMVATYGEVVALSDKDAMIDRLAEDHLVVMEARKADELNTSHTRLVSLSQENAVLTARVADLEAERADAEASRSMRISSLMTNDTIVPAETASRLRKVLRTLTTKVTALGGAETALQLNRLYVDAEMDAASAVHDRALADSGSGDNAHDRWLESGVYELVLSFSSTLARLKERESFRSQQGLGSAASASPPAHLPILRASHMEALQAQNDKLQIELREARAAIAASTSDRSSTAARGETAWDAIRRLVNTIWLTDVNLKRHIIKVRQIAPVDKDRWEELSGPASRLYDEAASQTQITTMLETAECNREKLNMLIVALLDRAAYLKDKVHRMRASMAGYLVIVNELEAALELESERYINAESQRSQLAKLVAELAGGLEANASVSLLDISAEWPSPSKTPLAHVVLPTTRALDASFRSDSSGGSPNAHHADKLAFADGLASVEHTGNVHVVNADHELSAYLSSPSMTGESILLLQRSNYDAEKSWDELDLSSSSSSSLPVVSSPRKRPPLVSTAAPNENSPVYEARCSDSSMASLPVYGLIPSPSRVLDSPSPVRHTHPAMSSTRVMSPSQVGPLPTLVSPVVRHTSPHPDPLPDLTGDYYSVISSLSPSPTRRPRRR</sequence>
<dbReference type="PANTHER" id="PTHR45615:SF66">
    <property type="entry name" value="CARD DOMAIN-CONTAINING PROTEIN"/>
    <property type="match status" value="1"/>
</dbReference>
<dbReference type="RefSeq" id="XP_013760627.1">
    <property type="nucleotide sequence ID" value="XM_013905173.1"/>
</dbReference>
<organism evidence="3 4">
    <name type="scientific">Thecamonas trahens ATCC 50062</name>
    <dbReference type="NCBI Taxonomy" id="461836"/>
    <lineage>
        <taxon>Eukaryota</taxon>
        <taxon>Apusozoa</taxon>
        <taxon>Apusomonadida</taxon>
        <taxon>Apusomonadidae</taxon>
        <taxon>Thecamonas</taxon>
    </lineage>
</organism>
<protein>
    <submittedName>
        <fullName evidence="3">Uncharacterized protein</fullName>
    </submittedName>
</protein>
<dbReference type="EMBL" id="GL349442">
    <property type="protein sequence ID" value="KNC46334.1"/>
    <property type="molecule type" value="Genomic_DNA"/>
</dbReference>
<feature type="compositionally biased region" description="Polar residues" evidence="2">
    <location>
        <begin position="2110"/>
        <end position="2121"/>
    </location>
</feature>
<feature type="coiled-coil region" evidence="1">
    <location>
        <begin position="668"/>
        <end position="702"/>
    </location>
</feature>
<feature type="coiled-coil region" evidence="1">
    <location>
        <begin position="177"/>
        <end position="259"/>
    </location>
</feature>
<feature type="region of interest" description="Disordered" evidence="2">
    <location>
        <begin position="745"/>
        <end position="770"/>
    </location>
</feature>
<feature type="coiled-coil region" evidence="1">
    <location>
        <begin position="1396"/>
        <end position="1423"/>
    </location>
</feature>
<dbReference type="Gene3D" id="6.10.140.920">
    <property type="match status" value="1"/>
</dbReference>
<feature type="coiled-coil region" evidence="1">
    <location>
        <begin position="887"/>
        <end position="1155"/>
    </location>
</feature>
<evidence type="ECO:0000256" key="2">
    <source>
        <dbReference type="SAM" id="MobiDB-lite"/>
    </source>
</evidence>
<feature type="coiled-coil region" evidence="1">
    <location>
        <begin position="467"/>
        <end position="643"/>
    </location>
</feature>
<feature type="coiled-coil region" evidence="1">
    <location>
        <begin position="1232"/>
        <end position="1300"/>
    </location>
</feature>
<evidence type="ECO:0000313" key="3">
    <source>
        <dbReference type="EMBL" id="KNC46334.1"/>
    </source>
</evidence>
<name>A0A0L0D1U9_THETB</name>
<feature type="coiled-coil region" evidence="1">
    <location>
        <begin position="1851"/>
        <end position="1913"/>
    </location>
</feature>